<dbReference type="Pfam" id="PF02735">
    <property type="entry name" value="Ku"/>
    <property type="match status" value="1"/>
</dbReference>
<dbReference type="RefSeq" id="WP_405280838.1">
    <property type="nucleotide sequence ID" value="NZ_CP144380.1"/>
</dbReference>
<dbReference type="InterPro" id="IPR016194">
    <property type="entry name" value="SPOC-like_C_dom_sf"/>
</dbReference>
<feature type="domain" description="Ku" evidence="4">
    <location>
        <begin position="55"/>
        <end position="183"/>
    </location>
</feature>
<evidence type="ECO:0000313" key="6">
    <source>
        <dbReference type="Proteomes" id="UP001484239"/>
    </source>
</evidence>
<comment type="similarity">
    <text evidence="2">Belongs to the prokaryotic Ku family.</text>
</comment>
<dbReference type="PIRSF" id="PIRSF006493">
    <property type="entry name" value="Prok_Ku"/>
    <property type="match status" value="1"/>
</dbReference>
<name>A0ABU9EB30_9BACT</name>
<sequence length="280" mass="31334">MSARAIGTSTIAFGLVSIPVKLYSTGESGRRISFNMMHEKCGTRVKQQYICPTCDVVVPRSEMTKGYEFAKGQYVLFDEDELKALEMPKKDSIDIHEFVPADEVEQVYLDKPYYLGPDKGGARAYRLLSKALRESDRVAIATYATRGKQYLVMIRPNEDGLVLDQLRYAEEVRRFDEVPIDEAEVKDAEMELARQLIDQAASESFDATKYTDEVRERAMAMIEAKVEGQEIVSAPQEEPATQIIDLMSALKASLQEEGERKPAAKAAKKKATSKKKAAEG</sequence>
<accession>A0ABU9EB30</accession>
<keyword evidence="1 2" id="KW-0238">DNA-binding</keyword>
<feature type="region of interest" description="Disordered" evidence="3">
    <location>
        <begin position="255"/>
        <end position="280"/>
    </location>
</feature>
<dbReference type="CDD" id="cd00789">
    <property type="entry name" value="KU_like"/>
    <property type="match status" value="1"/>
</dbReference>
<dbReference type="HAMAP" id="MF_01875">
    <property type="entry name" value="Prokaryotic_Ku"/>
    <property type="match status" value="1"/>
</dbReference>
<comment type="caution">
    <text evidence="5">The sequence shown here is derived from an EMBL/GenBank/DDBJ whole genome shotgun (WGS) entry which is preliminary data.</text>
</comment>
<dbReference type="InterPro" id="IPR009187">
    <property type="entry name" value="Prok_Ku"/>
</dbReference>
<evidence type="ECO:0000256" key="2">
    <source>
        <dbReference type="HAMAP-Rule" id="MF_01875"/>
    </source>
</evidence>
<evidence type="ECO:0000313" key="5">
    <source>
        <dbReference type="EMBL" id="MEK9501947.1"/>
    </source>
</evidence>
<dbReference type="PANTHER" id="PTHR41251">
    <property type="entry name" value="NON-HOMOLOGOUS END JOINING PROTEIN KU"/>
    <property type="match status" value="1"/>
</dbReference>
<keyword evidence="2" id="KW-0234">DNA repair</keyword>
<dbReference type="PANTHER" id="PTHR41251:SF1">
    <property type="entry name" value="NON-HOMOLOGOUS END JOINING PROTEIN KU"/>
    <property type="match status" value="1"/>
</dbReference>
<dbReference type="SMART" id="SM00559">
    <property type="entry name" value="Ku78"/>
    <property type="match status" value="1"/>
</dbReference>
<dbReference type="Proteomes" id="UP001484239">
    <property type="component" value="Unassembled WGS sequence"/>
</dbReference>
<keyword evidence="2" id="KW-0227">DNA damage</keyword>
<keyword evidence="6" id="KW-1185">Reference proteome</keyword>
<dbReference type="SUPFAM" id="SSF100939">
    <property type="entry name" value="SPOC domain-like"/>
    <property type="match status" value="1"/>
</dbReference>
<dbReference type="Gene3D" id="2.40.290.10">
    <property type="match status" value="1"/>
</dbReference>
<proteinExistence type="inferred from homology"/>
<reference evidence="5 6" key="1">
    <citation type="submission" date="2024-02" db="EMBL/GenBank/DDBJ databases">
        <title>A novel Gemmatimonadota bacterium.</title>
        <authorList>
            <person name="Du Z.-J."/>
            <person name="Ye Y.-Q."/>
        </authorList>
    </citation>
    <scope>NUCLEOTIDE SEQUENCE [LARGE SCALE GENOMIC DNA]</scope>
    <source>
        <strain evidence="5 6">DH-20</strain>
    </source>
</reference>
<protein>
    <recommendedName>
        <fullName evidence="2">Non-homologous end joining protein Ku</fullName>
    </recommendedName>
</protein>
<dbReference type="EMBL" id="JBBHLI010000008">
    <property type="protein sequence ID" value="MEK9501947.1"/>
    <property type="molecule type" value="Genomic_DNA"/>
</dbReference>
<organism evidence="5 6">
    <name type="scientific">Gaopeijia maritima</name>
    <dbReference type="NCBI Taxonomy" id="3119007"/>
    <lineage>
        <taxon>Bacteria</taxon>
        <taxon>Pseudomonadati</taxon>
        <taxon>Gemmatimonadota</taxon>
        <taxon>Longimicrobiia</taxon>
        <taxon>Gaopeijiales</taxon>
        <taxon>Gaopeijiaceae</taxon>
        <taxon>Gaopeijia</taxon>
    </lineage>
</organism>
<dbReference type="InterPro" id="IPR006164">
    <property type="entry name" value="DNA_bd_Ku70/Ku80"/>
</dbReference>
<keyword evidence="2" id="KW-0233">DNA recombination</keyword>
<feature type="compositionally biased region" description="Basic residues" evidence="3">
    <location>
        <begin position="266"/>
        <end position="280"/>
    </location>
</feature>
<gene>
    <name evidence="2" type="primary">ku</name>
    <name evidence="5" type="ORF">WI372_13220</name>
</gene>
<dbReference type="NCBIfam" id="TIGR02772">
    <property type="entry name" value="Ku_bact"/>
    <property type="match status" value="1"/>
</dbReference>
<comment type="subunit">
    <text evidence="2">Homodimer. Interacts with LigD.</text>
</comment>
<evidence type="ECO:0000259" key="4">
    <source>
        <dbReference type="SMART" id="SM00559"/>
    </source>
</evidence>
<comment type="function">
    <text evidence="2">With LigD forms a non-homologous end joining (NHEJ) DNA repair enzyme, which repairs dsDNA breaks with reduced fidelity. Binds linear dsDNA with 5'- and 3'- overhangs but not closed circular dsDNA nor ssDNA. Recruits and stimulates the ligase activity of LigD.</text>
</comment>
<evidence type="ECO:0000256" key="3">
    <source>
        <dbReference type="SAM" id="MobiDB-lite"/>
    </source>
</evidence>
<evidence type="ECO:0000256" key="1">
    <source>
        <dbReference type="ARBA" id="ARBA00023125"/>
    </source>
</evidence>